<keyword evidence="2" id="KW-0472">Membrane</keyword>
<evidence type="ECO:0000313" key="3">
    <source>
        <dbReference type="EMBL" id="RZT62605.1"/>
    </source>
</evidence>
<comment type="caution">
    <text evidence="3">The sequence shown here is derived from an EMBL/GenBank/DDBJ whole genome shotgun (WGS) entry which is preliminary data.</text>
</comment>
<evidence type="ECO:0000256" key="2">
    <source>
        <dbReference type="SAM" id="Phobius"/>
    </source>
</evidence>
<keyword evidence="2" id="KW-0812">Transmembrane</keyword>
<feature type="compositionally biased region" description="Low complexity" evidence="1">
    <location>
        <begin position="65"/>
        <end position="74"/>
    </location>
</feature>
<feature type="transmembrane region" description="Helical" evidence="2">
    <location>
        <begin position="85"/>
        <end position="104"/>
    </location>
</feature>
<dbReference type="EMBL" id="SGXT01000013">
    <property type="protein sequence ID" value="RZT62605.1"/>
    <property type="molecule type" value="Genomic_DNA"/>
</dbReference>
<proteinExistence type="predicted"/>
<accession>A0A4Q7TP71</accession>
<dbReference type="Proteomes" id="UP000292408">
    <property type="component" value="Unassembled WGS sequence"/>
</dbReference>
<gene>
    <name evidence="3" type="ORF">EV140_1139</name>
</gene>
<organism evidence="3 4">
    <name type="scientific">Microcella alkaliphila</name>
    <dbReference type="NCBI Taxonomy" id="279828"/>
    <lineage>
        <taxon>Bacteria</taxon>
        <taxon>Bacillati</taxon>
        <taxon>Actinomycetota</taxon>
        <taxon>Actinomycetes</taxon>
        <taxon>Micrococcales</taxon>
        <taxon>Microbacteriaceae</taxon>
        <taxon>Microcella</taxon>
    </lineage>
</organism>
<keyword evidence="2" id="KW-1133">Transmembrane helix</keyword>
<feature type="region of interest" description="Disordered" evidence="1">
    <location>
        <begin position="48"/>
        <end position="74"/>
    </location>
</feature>
<protein>
    <submittedName>
        <fullName evidence="3">Uncharacterized protein</fullName>
    </submittedName>
</protein>
<dbReference type="AlphaFoldDB" id="A0A4Q7TP71"/>
<sequence length="367" mass="38138">MPVGDDADPDAFDGLEALDDVALARIAHGRVADSPESRMLAQRAARILAGRRPAPDPTPPVVDQSLADGPDAADAPRASRVSVRVLIAAALAVVALIAVALVAIPREPPAFAVVERPATPRERVLDERLAGTGGLLFSGVRVLQSVVLTEPGELLELVAYRGGASPRTPPSERTVCLAVFAADRLWSRTCLPEPAFLSGGDVSILESLPGAELRYGWGPGGTSSVQLTPTGPTDLVELTAMGLPAVRNLVLAAEDGPSFLVRSLELITRPSGRPEALFGPAELARVDETWILIGAVRRSPTPGGELEVCAIATRIGVASAPIDSSCVTASEFASAGIATPPADGLRPFVYAWRPDGTIELEGLTSTP</sequence>
<reference evidence="3 4" key="1">
    <citation type="journal article" date="2015" name="Stand. Genomic Sci.">
        <title>Genomic Encyclopedia of Bacterial and Archaeal Type Strains, Phase III: the genomes of soil and plant-associated and newly described type strains.</title>
        <authorList>
            <person name="Whitman W.B."/>
            <person name="Woyke T."/>
            <person name="Klenk H.P."/>
            <person name="Zhou Y."/>
            <person name="Lilburn T.G."/>
            <person name="Beck B.J."/>
            <person name="De Vos P."/>
            <person name="Vandamme P."/>
            <person name="Eisen J.A."/>
            <person name="Garrity G."/>
            <person name="Hugenholtz P."/>
            <person name="Kyrpides N.C."/>
        </authorList>
    </citation>
    <scope>NUCLEOTIDE SEQUENCE [LARGE SCALE GENOMIC DNA]</scope>
    <source>
        <strain evidence="3 4">AC4r</strain>
    </source>
</reference>
<name>A0A4Q7TP71_9MICO</name>
<evidence type="ECO:0000256" key="1">
    <source>
        <dbReference type="SAM" id="MobiDB-lite"/>
    </source>
</evidence>
<keyword evidence="4" id="KW-1185">Reference proteome</keyword>
<evidence type="ECO:0000313" key="4">
    <source>
        <dbReference type="Proteomes" id="UP000292408"/>
    </source>
</evidence>